<dbReference type="InterPro" id="IPR020084">
    <property type="entry name" value="NUDIX_hydrolase_CS"/>
</dbReference>
<dbReference type="Proteomes" id="UP001597541">
    <property type="component" value="Unassembled WGS sequence"/>
</dbReference>
<evidence type="ECO:0000256" key="1">
    <source>
        <dbReference type="ARBA" id="ARBA00001946"/>
    </source>
</evidence>
<reference evidence="5" key="1">
    <citation type="journal article" date="2019" name="Int. J. Syst. Evol. Microbiol.">
        <title>The Global Catalogue of Microorganisms (GCM) 10K type strain sequencing project: providing services to taxonomists for standard genome sequencing and annotation.</title>
        <authorList>
            <consortium name="The Broad Institute Genomics Platform"/>
            <consortium name="The Broad Institute Genome Sequencing Center for Infectious Disease"/>
            <person name="Wu L."/>
            <person name="Ma J."/>
        </authorList>
    </citation>
    <scope>NUCLEOTIDE SEQUENCE [LARGE SCALE GENOMIC DNA]</scope>
    <source>
        <strain evidence="5">KCTC 3950</strain>
    </source>
</reference>
<evidence type="ECO:0000313" key="4">
    <source>
        <dbReference type="EMBL" id="MFD2612710.1"/>
    </source>
</evidence>
<sequence>MQTPNQKYHVLARGVILSGEYILVAHCIGMDNTFLPGGHVEFREGMKETLAREIAEEFGEECEVGTYLGAVEADFEQEDSYHQEINHVFQVTLPNLPHRVNPRSLEAHLEFYWIHLEEMIEHNLQPEPVRDIVKGYYRRDPGPFWGSTFDGKTD</sequence>
<evidence type="ECO:0000256" key="2">
    <source>
        <dbReference type="ARBA" id="ARBA00022801"/>
    </source>
</evidence>
<dbReference type="Pfam" id="PF00293">
    <property type="entry name" value="NUDIX"/>
    <property type="match status" value="1"/>
</dbReference>
<name>A0ABW5PE26_9BACL</name>
<dbReference type="PANTHER" id="PTHR43046:SF14">
    <property type="entry name" value="MUTT_NUDIX FAMILY PROTEIN"/>
    <property type="match status" value="1"/>
</dbReference>
<comment type="cofactor">
    <cofactor evidence="1">
        <name>Mg(2+)</name>
        <dbReference type="ChEBI" id="CHEBI:18420"/>
    </cofactor>
</comment>
<keyword evidence="2" id="KW-0378">Hydrolase</keyword>
<dbReference type="Gene3D" id="3.90.79.10">
    <property type="entry name" value="Nucleoside Triphosphate Pyrophosphohydrolase"/>
    <property type="match status" value="1"/>
</dbReference>
<dbReference type="PROSITE" id="PS00893">
    <property type="entry name" value="NUDIX_BOX"/>
    <property type="match status" value="1"/>
</dbReference>
<evidence type="ECO:0000259" key="3">
    <source>
        <dbReference type="PROSITE" id="PS51462"/>
    </source>
</evidence>
<dbReference type="RefSeq" id="WP_377602467.1">
    <property type="nucleotide sequence ID" value="NZ_JBHUME010000007.1"/>
</dbReference>
<evidence type="ECO:0000313" key="5">
    <source>
        <dbReference type="Proteomes" id="UP001597541"/>
    </source>
</evidence>
<accession>A0ABW5PE26</accession>
<protein>
    <submittedName>
        <fullName evidence="4">NUDIX domain-containing protein</fullName>
    </submittedName>
</protein>
<dbReference type="InterPro" id="IPR000086">
    <property type="entry name" value="NUDIX_hydrolase_dom"/>
</dbReference>
<keyword evidence="5" id="KW-1185">Reference proteome</keyword>
<organism evidence="4 5">
    <name type="scientific">Paenibacillus gansuensis</name>
    <dbReference type="NCBI Taxonomy" id="306542"/>
    <lineage>
        <taxon>Bacteria</taxon>
        <taxon>Bacillati</taxon>
        <taxon>Bacillota</taxon>
        <taxon>Bacilli</taxon>
        <taxon>Bacillales</taxon>
        <taxon>Paenibacillaceae</taxon>
        <taxon>Paenibacillus</taxon>
    </lineage>
</organism>
<feature type="domain" description="Nudix hydrolase" evidence="3">
    <location>
        <begin position="7"/>
        <end position="137"/>
    </location>
</feature>
<comment type="caution">
    <text evidence="4">The sequence shown here is derived from an EMBL/GenBank/DDBJ whole genome shotgun (WGS) entry which is preliminary data.</text>
</comment>
<dbReference type="PANTHER" id="PTHR43046">
    <property type="entry name" value="GDP-MANNOSE MANNOSYL HYDROLASE"/>
    <property type="match status" value="1"/>
</dbReference>
<dbReference type="SUPFAM" id="SSF55811">
    <property type="entry name" value="Nudix"/>
    <property type="match status" value="1"/>
</dbReference>
<dbReference type="EMBL" id="JBHUME010000007">
    <property type="protein sequence ID" value="MFD2612710.1"/>
    <property type="molecule type" value="Genomic_DNA"/>
</dbReference>
<gene>
    <name evidence="4" type="ORF">ACFSUF_09785</name>
</gene>
<dbReference type="InterPro" id="IPR015797">
    <property type="entry name" value="NUDIX_hydrolase-like_dom_sf"/>
</dbReference>
<proteinExistence type="predicted"/>
<dbReference type="PROSITE" id="PS51462">
    <property type="entry name" value="NUDIX"/>
    <property type="match status" value="1"/>
</dbReference>